<evidence type="ECO:0000256" key="1">
    <source>
        <dbReference type="ARBA" id="ARBA00004123"/>
    </source>
</evidence>
<dbReference type="PANTHER" id="PTHR12420">
    <property type="entry name" value="PHD FINGER PROTEIN"/>
    <property type="match status" value="1"/>
</dbReference>
<dbReference type="InterPro" id="IPR013083">
    <property type="entry name" value="Znf_RING/FYVE/PHD"/>
</dbReference>
<keyword evidence="14" id="KW-1185">Reference proteome</keyword>
<evidence type="ECO:0000256" key="6">
    <source>
        <dbReference type="ARBA" id="ARBA00022786"/>
    </source>
</evidence>
<dbReference type="InterPro" id="IPR059102">
    <property type="entry name" value="PHD_PHF7/G2E3-like"/>
</dbReference>
<proteinExistence type="predicted"/>
<keyword evidence="8" id="KW-0539">Nucleus</keyword>
<dbReference type="SUPFAM" id="SSF57903">
    <property type="entry name" value="FYVE/PHD zinc finger"/>
    <property type="match status" value="1"/>
</dbReference>
<dbReference type="InterPro" id="IPR042013">
    <property type="entry name" value="PHF7/G2E3_ePHD"/>
</dbReference>
<accession>A0AA88HD36</accession>
<keyword evidence="7" id="KW-0862">Zinc</keyword>
<evidence type="ECO:0000256" key="10">
    <source>
        <dbReference type="SAM" id="MobiDB-lite"/>
    </source>
</evidence>
<reference evidence="13" key="1">
    <citation type="submission" date="2023-07" db="EMBL/GenBank/DDBJ databases">
        <title>Chromosome-level genome assembly of Artemia franciscana.</title>
        <authorList>
            <person name="Jo E."/>
        </authorList>
    </citation>
    <scope>NUCLEOTIDE SEQUENCE</scope>
    <source>
        <tissue evidence="13">Whole body</tissue>
    </source>
</reference>
<dbReference type="Pfam" id="PF26054">
    <property type="entry name" value="PHD_G2E3"/>
    <property type="match status" value="1"/>
</dbReference>
<keyword evidence="4" id="KW-0479">Metal-binding</keyword>
<dbReference type="SMART" id="SM00184">
    <property type="entry name" value="RING"/>
    <property type="match status" value="2"/>
</dbReference>
<comment type="subcellular location">
    <subcellularLocation>
        <location evidence="1">Nucleus</location>
    </subcellularLocation>
</comment>
<evidence type="ECO:0000256" key="5">
    <source>
        <dbReference type="ARBA" id="ARBA00022771"/>
    </source>
</evidence>
<evidence type="ECO:0000256" key="3">
    <source>
        <dbReference type="ARBA" id="ARBA00022679"/>
    </source>
</evidence>
<comment type="caution">
    <text evidence="13">The sequence shown here is derived from an EMBL/GenBank/DDBJ whole genome shotgun (WGS) entry which is preliminary data.</text>
</comment>
<dbReference type="SMART" id="SM00249">
    <property type="entry name" value="PHD"/>
    <property type="match status" value="2"/>
</dbReference>
<dbReference type="EMBL" id="JAVRJZ010000017">
    <property type="protein sequence ID" value="KAK2709163.1"/>
    <property type="molecule type" value="Genomic_DNA"/>
</dbReference>
<dbReference type="InterPro" id="IPR011011">
    <property type="entry name" value="Znf_FYVE_PHD"/>
</dbReference>
<dbReference type="Gene3D" id="3.30.40.10">
    <property type="entry name" value="Zinc/RING finger domain, C3HC4 (zinc finger)"/>
    <property type="match status" value="3"/>
</dbReference>
<evidence type="ECO:0000256" key="8">
    <source>
        <dbReference type="ARBA" id="ARBA00023242"/>
    </source>
</evidence>
<organism evidence="13 14">
    <name type="scientific">Artemia franciscana</name>
    <name type="common">Brine shrimp</name>
    <name type="synonym">Artemia sanfranciscana</name>
    <dbReference type="NCBI Taxonomy" id="6661"/>
    <lineage>
        <taxon>Eukaryota</taxon>
        <taxon>Metazoa</taxon>
        <taxon>Ecdysozoa</taxon>
        <taxon>Arthropoda</taxon>
        <taxon>Crustacea</taxon>
        <taxon>Branchiopoda</taxon>
        <taxon>Anostraca</taxon>
        <taxon>Artemiidae</taxon>
        <taxon>Artemia</taxon>
    </lineage>
</organism>
<dbReference type="PROSITE" id="PS50089">
    <property type="entry name" value="ZF_RING_2"/>
    <property type="match status" value="1"/>
</dbReference>
<feature type="domain" description="PHD-type" evidence="12">
    <location>
        <begin position="16"/>
        <end position="131"/>
    </location>
</feature>
<evidence type="ECO:0000256" key="4">
    <source>
        <dbReference type="ARBA" id="ARBA00022723"/>
    </source>
</evidence>
<dbReference type="InterPro" id="IPR001841">
    <property type="entry name" value="Znf_RING"/>
</dbReference>
<sequence>MEYRKTEDGILGKAPKPCILCCFDKEDDLNHGKFYVLNSRIYAHYYCLLFSCNLPQNGQDNEGILGFLEKDIVKEAKRGQKIKCCYCHEYSSTIGCSVKTCKRQFHRICGLENGALYQFNDTFKAYCAEHKPRQEQEIEYLSAKGAIGSSSRNDSCPICYNALAPSDNILWAPCCRKGARFHKHCLQLTALSFGYFFKCPLCNEKDKFREVMQNFGIFIPNQDAAWELEGRFVDLERDAKKCDAQECLCPKGRDFHCARFWYIKTCDYCGFERAHVKCVGVSNSQSNWYCKTCKIIKAKKNQENSKLTRVSLGGYTVNIAVPSRSERNGENLASSSVEKYDRALKENHLPDEVAKKLGPAPLSIKLKRWKMTQVKLNEVPESPESLMMKFERAKRGCQQTEDGNKDDLEKWPRKRQRLDDLN</sequence>
<dbReference type="InterPro" id="IPR001965">
    <property type="entry name" value="Znf_PHD"/>
</dbReference>
<gene>
    <name evidence="13" type="ORF">QYM36_012981</name>
</gene>
<dbReference type="CDD" id="cd15669">
    <property type="entry name" value="ePHD_PHF7_G2E3_like"/>
    <property type="match status" value="1"/>
</dbReference>
<dbReference type="GO" id="GO:0008270">
    <property type="term" value="F:zinc ion binding"/>
    <property type="evidence" value="ECO:0007669"/>
    <property type="project" value="UniProtKB-KW"/>
</dbReference>
<keyword evidence="3" id="KW-0808">Transferase</keyword>
<protein>
    <recommendedName>
        <fullName evidence="15">G2/M phase-specific E3 ubiquitin-protein ligase</fullName>
    </recommendedName>
</protein>
<dbReference type="SUPFAM" id="SSF57850">
    <property type="entry name" value="RING/U-box"/>
    <property type="match status" value="1"/>
</dbReference>
<dbReference type="InterPro" id="IPR051188">
    <property type="entry name" value="PHD-type_Zinc_Finger"/>
</dbReference>
<evidence type="ECO:0000313" key="14">
    <source>
        <dbReference type="Proteomes" id="UP001187531"/>
    </source>
</evidence>
<evidence type="ECO:0000256" key="9">
    <source>
        <dbReference type="PROSITE-ProRule" id="PRU00175"/>
    </source>
</evidence>
<evidence type="ECO:0000259" key="12">
    <source>
        <dbReference type="PROSITE" id="PS51805"/>
    </source>
</evidence>
<evidence type="ECO:0000313" key="13">
    <source>
        <dbReference type="EMBL" id="KAK2709163.1"/>
    </source>
</evidence>
<evidence type="ECO:0000256" key="2">
    <source>
        <dbReference type="ARBA" id="ARBA00004906"/>
    </source>
</evidence>
<dbReference type="CDD" id="cd16448">
    <property type="entry name" value="RING-H2"/>
    <property type="match status" value="1"/>
</dbReference>
<dbReference type="InterPro" id="IPR034732">
    <property type="entry name" value="EPHD"/>
</dbReference>
<keyword evidence="6" id="KW-0833">Ubl conjugation pathway</keyword>
<dbReference type="GO" id="GO:0005634">
    <property type="term" value="C:nucleus"/>
    <property type="evidence" value="ECO:0007669"/>
    <property type="project" value="TreeGrafter"/>
</dbReference>
<dbReference type="Pfam" id="PF13771">
    <property type="entry name" value="zf-HC5HC2H"/>
    <property type="match status" value="1"/>
</dbReference>
<dbReference type="PANTHER" id="PTHR12420:SF42">
    <property type="entry name" value="G2_M PHASE-SPECIFIC E3 UBIQUITIN-PROTEIN LIGASE"/>
    <property type="match status" value="1"/>
</dbReference>
<feature type="region of interest" description="Disordered" evidence="10">
    <location>
        <begin position="392"/>
        <end position="422"/>
    </location>
</feature>
<dbReference type="AlphaFoldDB" id="A0AA88HD36"/>
<evidence type="ECO:0000259" key="11">
    <source>
        <dbReference type="PROSITE" id="PS50089"/>
    </source>
</evidence>
<dbReference type="Proteomes" id="UP001187531">
    <property type="component" value="Unassembled WGS sequence"/>
</dbReference>
<evidence type="ECO:0008006" key="15">
    <source>
        <dbReference type="Google" id="ProtNLM"/>
    </source>
</evidence>
<keyword evidence="5 9" id="KW-0863">Zinc-finger</keyword>
<feature type="compositionally biased region" description="Basic and acidic residues" evidence="10">
    <location>
        <begin position="402"/>
        <end position="422"/>
    </location>
</feature>
<comment type="pathway">
    <text evidence="2">Protein modification; protein ubiquitination.</text>
</comment>
<name>A0AA88HD36_ARTSF</name>
<feature type="domain" description="RING-type" evidence="11">
    <location>
        <begin position="156"/>
        <end position="203"/>
    </location>
</feature>
<evidence type="ECO:0000256" key="7">
    <source>
        <dbReference type="ARBA" id="ARBA00022833"/>
    </source>
</evidence>
<dbReference type="PROSITE" id="PS51805">
    <property type="entry name" value="EPHD"/>
    <property type="match status" value="1"/>
</dbReference>